<reference evidence="2" key="1">
    <citation type="submission" date="2022-11" db="EMBL/GenBank/DDBJ databases">
        <title>WGS of Natronobacillus azotifigens 24KS-1, an anaerobic diazotrophic haloalkaliphile from soda-rich habitats.</title>
        <authorList>
            <person name="Sorokin D.Y."/>
            <person name="Merkel A.Y."/>
        </authorList>
    </citation>
    <scope>NUCLEOTIDE SEQUENCE</scope>
    <source>
        <strain evidence="2">24KS-1</strain>
    </source>
</reference>
<organism evidence="2 3">
    <name type="scientific">Natronobacillus azotifigens</name>
    <dbReference type="NCBI Taxonomy" id="472978"/>
    <lineage>
        <taxon>Bacteria</taxon>
        <taxon>Bacillati</taxon>
        <taxon>Bacillota</taxon>
        <taxon>Bacilli</taxon>
        <taxon>Bacillales</taxon>
        <taxon>Bacillaceae</taxon>
        <taxon>Natronobacillus</taxon>
    </lineage>
</organism>
<evidence type="ECO:0000313" key="3">
    <source>
        <dbReference type="Proteomes" id="UP001084197"/>
    </source>
</evidence>
<dbReference type="Pfam" id="PF08858">
    <property type="entry name" value="IDEAL"/>
    <property type="match status" value="1"/>
</dbReference>
<keyword evidence="3" id="KW-1185">Reference proteome</keyword>
<dbReference type="SMART" id="SM00914">
    <property type="entry name" value="IDEAL"/>
    <property type="match status" value="1"/>
</dbReference>
<accession>A0A9J6R8K4</accession>
<protein>
    <submittedName>
        <fullName evidence="2">IDEAL domain-containing protein</fullName>
    </submittedName>
</protein>
<sequence length="119" mass="13712">MEKNRYKSIQVGDWVETESSKGQRILGFIEKDTEEENMLQLRVIMSDNDMLTGHSIQVNQSKLTMQESNSNYSVQELAQLIDLALLTNDKAWFDELTAQYIQIQNDSSTEEILNYTTAN</sequence>
<dbReference type="AlphaFoldDB" id="A0A9J6R8K4"/>
<evidence type="ECO:0000313" key="2">
    <source>
        <dbReference type="EMBL" id="MCZ0701968.1"/>
    </source>
</evidence>
<dbReference type="Proteomes" id="UP001084197">
    <property type="component" value="Unassembled WGS sequence"/>
</dbReference>
<dbReference type="Gene3D" id="4.10.810.10">
    <property type="entry name" value="Virus Scaffolding Protein, Chain A"/>
    <property type="match status" value="1"/>
</dbReference>
<evidence type="ECO:0000259" key="1">
    <source>
        <dbReference type="SMART" id="SM00914"/>
    </source>
</evidence>
<dbReference type="InterPro" id="IPR014957">
    <property type="entry name" value="IDEAL_dom"/>
</dbReference>
<comment type="caution">
    <text evidence="2">The sequence shown here is derived from an EMBL/GenBank/DDBJ whole genome shotgun (WGS) entry which is preliminary data.</text>
</comment>
<proteinExistence type="predicted"/>
<dbReference type="InterPro" id="IPR027393">
    <property type="entry name" value="Virus_scaffolding_prot_C"/>
</dbReference>
<dbReference type="RefSeq" id="WP_268778735.1">
    <property type="nucleotide sequence ID" value="NZ_JAPRAT010000002.1"/>
</dbReference>
<gene>
    <name evidence="2" type="ORF">OWO01_01925</name>
</gene>
<name>A0A9J6R8K4_9BACI</name>
<feature type="domain" description="IDEAL" evidence="1">
    <location>
        <begin position="64"/>
        <end position="100"/>
    </location>
</feature>
<dbReference type="EMBL" id="JAPRAT010000002">
    <property type="protein sequence ID" value="MCZ0701968.1"/>
    <property type="molecule type" value="Genomic_DNA"/>
</dbReference>